<accession>A0A817XCZ1</accession>
<name>A0A817XCZ1_9BILA</name>
<dbReference type="Pfam" id="PF01494">
    <property type="entry name" value="FAD_binding_3"/>
    <property type="match status" value="1"/>
</dbReference>
<keyword evidence="1" id="KW-0285">Flavoprotein</keyword>
<gene>
    <name evidence="4" type="ORF">KIK155_LOCUS4957</name>
    <name evidence="5" type="ORF">LUA448_LOCUS26608</name>
</gene>
<dbReference type="Proteomes" id="UP000663833">
    <property type="component" value="Unassembled WGS sequence"/>
</dbReference>
<dbReference type="InterPro" id="IPR002938">
    <property type="entry name" value="FAD-bd"/>
</dbReference>
<dbReference type="PANTHER" id="PTHR43004">
    <property type="entry name" value="TRK SYSTEM POTASSIUM UPTAKE PROTEIN"/>
    <property type="match status" value="1"/>
</dbReference>
<dbReference type="GO" id="GO:0071949">
    <property type="term" value="F:FAD binding"/>
    <property type="evidence" value="ECO:0007669"/>
    <property type="project" value="InterPro"/>
</dbReference>
<comment type="caution">
    <text evidence="4">The sequence shown here is derived from an EMBL/GenBank/DDBJ whole genome shotgun (WGS) entry which is preliminary data.</text>
</comment>
<dbReference type="PANTHER" id="PTHR43004:SF20">
    <property type="entry name" value="2-MONOOXYGENASE, PUTATIVE (AFU_ORTHOLOGUE AFUA_1G13660)-RELATED"/>
    <property type="match status" value="1"/>
</dbReference>
<dbReference type="Gene3D" id="3.50.50.60">
    <property type="entry name" value="FAD/NAD(P)-binding domain"/>
    <property type="match status" value="1"/>
</dbReference>
<protein>
    <recommendedName>
        <fullName evidence="3">FAD-binding domain-containing protein</fullName>
    </recommendedName>
</protein>
<keyword evidence="2" id="KW-0274">FAD</keyword>
<reference evidence="4" key="1">
    <citation type="submission" date="2021-02" db="EMBL/GenBank/DDBJ databases">
        <authorList>
            <person name="Nowell W R."/>
        </authorList>
    </citation>
    <scope>NUCLEOTIDE SEQUENCE</scope>
</reference>
<dbReference type="InterPro" id="IPR050641">
    <property type="entry name" value="RIFMO-like"/>
</dbReference>
<evidence type="ECO:0000313" key="4">
    <source>
        <dbReference type="EMBL" id="CAF3366207.1"/>
    </source>
</evidence>
<dbReference type="GO" id="GO:0016709">
    <property type="term" value="F:oxidoreductase activity, acting on paired donors, with incorporation or reduction of molecular oxygen, NAD(P)H as one donor, and incorporation of one atom of oxygen"/>
    <property type="evidence" value="ECO:0007669"/>
    <property type="project" value="UniProtKB-ARBA"/>
</dbReference>
<dbReference type="InterPro" id="IPR036188">
    <property type="entry name" value="FAD/NAD-bd_sf"/>
</dbReference>
<evidence type="ECO:0000259" key="3">
    <source>
        <dbReference type="Pfam" id="PF01494"/>
    </source>
</evidence>
<proteinExistence type="predicted"/>
<dbReference type="SUPFAM" id="SSF51905">
    <property type="entry name" value="FAD/NAD(P)-binding domain"/>
    <property type="match status" value="1"/>
</dbReference>
<evidence type="ECO:0000313" key="5">
    <source>
        <dbReference type="EMBL" id="CAF3524138.1"/>
    </source>
</evidence>
<dbReference type="EMBL" id="CAJNYD010003596">
    <property type="protein sequence ID" value="CAF3524138.1"/>
    <property type="molecule type" value="Genomic_DNA"/>
</dbReference>
<evidence type="ECO:0000256" key="2">
    <source>
        <dbReference type="ARBA" id="ARBA00022827"/>
    </source>
</evidence>
<dbReference type="EMBL" id="CAJNYV010000530">
    <property type="protein sequence ID" value="CAF3366207.1"/>
    <property type="molecule type" value="Genomic_DNA"/>
</dbReference>
<evidence type="ECO:0000313" key="6">
    <source>
        <dbReference type="Proteomes" id="UP000663865"/>
    </source>
</evidence>
<dbReference type="Proteomes" id="UP000663865">
    <property type="component" value="Unassembled WGS sequence"/>
</dbReference>
<organism evidence="4 6">
    <name type="scientific">Rotaria socialis</name>
    <dbReference type="NCBI Taxonomy" id="392032"/>
    <lineage>
        <taxon>Eukaryota</taxon>
        <taxon>Metazoa</taxon>
        <taxon>Spiralia</taxon>
        <taxon>Gnathifera</taxon>
        <taxon>Rotifera</taxon>
        <taxon>Eurotatoria</taxon>
        <taxon>Bdelloidea</taxon>
        <taxon>Philodinida</taxon>
        <taxon>Philodinidae</taxon>
        <taxon>Rotaria</taxon>
    </lineage>
</organism>
<sequence length="161" mass="18153">MDWILSDTSCIFSVTYQQRTMPFNYPNQPPIDFLNAQPLYGRPVTMHSFPDKVDVLIVGAGPAGLMAAHALSSFGISVRVIDQRPNSVIAGQADGIQPRTIEVLQSYGLASRLIKEGNQMWCVFIRSLNTSKILPIHEYNQIWIPKLPLIKSWVRNSLREK</sequence>
<dbReference type="AlphaFoldDB" id="A0A817XCZ1"/>
<evidence type="ECO:0000256" key="1">
    <source>
        <dbReference type="ARBA" id="ARBA00022630"/>
    </source>
</evidence>
<feature type="domain" description="FAD-binding" evidence="3">
    <location>
        <begin position="52"/>
        <end position="119"/>
    </location>
</feature>